<evidence type="ECO:0000313" key="6">
    <source>
        <dbReference type="Proteomes" id="UP000593892"/>
    </source>
</evidence>
<comment type="similarity">
    <text evidence="1">Belongs to the methyltransferase superfamily.</text>
</comment>
<evidence type="ECO:0000256" key="1">
    <source>
        <dbReference type="ARBA" id="ARBA00008361"/>
    </source>
</evidence>
<keyword evidence="2 5" id="KW-0489">Methyltransferase</keyword>
<name>A0A7S7NU70_PALFE</name>
<evidence type="ECO:0000256" key="3">
    <source>
        <dbReference type="ARBA" id="ARBA00022679"/>
    </source>
</evidence>
<accession>A0A7S7NU70</accession>
<dbReference type="Pfam" id="PF08241">
    <property type="entry name" value="Methyltransf_11"/>
    <property type="match status" value="1"/>
</dbReference>
<dbReference type="CDD" id="cd02440">
    <property type="entry name" value="AdoMet_MTases"/>
    <property type="match status" value="1"/>
</dbReference>
<keyword evidence="6" id="KW-1185">Reference proteome</keyword>
<dbReference type="GO" id="GO:0032259">
    <property type="term" value="P:methylation"/>
    <property type="evidence" value="ECO:0007669"/>
    <property type="project" value="UniProtKB-KW"/>
</dbReference>
<dbReference type="SUPFAM" id="SSF53335">
    <property type="entry name" value="S-adenosyl-L-methionine-dependent methyltransferases"/>
    <property type="match status" value="1"/>
</dbReference>
<gene>
    <name evidence="5" type="ORF">IRI77_07615</name>
</gene>
<dbReference type="RefSeq" id="WP_194451472.1">
    <property type="nucleotide sequence ID" value="NZ_CP063849.1"/>
</dbReference>
<sequence length="243" mass="26929">MQPTERFSNRVDNYVKYRPGYPDALVRKLESEGLAPGAQVVDVACGTGISTELFVRNGYSVIGIEPNAAMRAAALQQGFDVREGRGEATGLPEASADLVVCAQAFHWVDLPAARTEFLRIVKPGGLIAIVWNIRLRNASPFLVELERLLVESSTEYAARFSADKEETVNVAAVFAPTPVERWTAPNEQVLDWAGLKGRLLSASYVPVGDDAFVDRLRAIYDRHQMDGLVRIVYECRLYWLRAA</sequence>
<protein>
    <submittedName>
        <fullName evidence="5">Methyltransferase domain-containing protein</fullName>
    </submittedName>
</protein>
<dbReference type="Proteomes" id="UP000593892">
    <property type="component" value="Chromosome"/>
</dbReference>
<dbReference type="PANTHER" id="PTHR44942:SF4">
    <property type="entry name" value="METHYLTRANSFERASE TYPE 11 DOMAIN-CONTAINING PROTEIN"/>
    <property type="match status" value="1"/>
</dbReference>
<organism evidence="5 6">
    <name type="scientific">Paludibaculum fermentans</name>
    <dbReference type="NCBI Taxonomy" id="1473598"/>
    <lineage>
        <taxon>Bacteria</taxon>
        <taxon>Pseudomonadati</taxon>
        <taxon>Acidobacteriota</taxon>
        <taxon>Terriglobia</taxon>
        <taxon>Bryobacterales</taxon>
        <taxon>Bryobacteraceae</taxon>
        <taxon>Paludibaculum</taxon>
    </lineage>
</organism>
<proteinExistence type="inferred from homology"/>
<dbReference type="KEGG" id="pfer:IRI77_07615"/>
<dbReference type="InterPro" id="IPR029063">
    <property type="entry name" value="SAM-dependent_MTases_sf"/>
</dbReference>
<keyword evidence="3 5" id="KW-0808">Transferase</keyword>
<dbReference type="InterPro" id="IPR013216">
    <property type="entry name" value="Methyltransf_11"/>
</dbReference>
<dbReference type="AlphaFoldDB" id="A0A7S7NU70"/>
<evidence type="ECO:0000313" key="5">
    <source>
        <dbReference type="EMBL" id="QOY89809.1"/>
    </source>
</evidence>
<dbReference type="GO" id="GO:0008757">
    <property type="term" value="F:S-adenosylmethionine-dependent methyltransferase activity"/>
    <property type="evidence" value="ECO:0007669"/>
    <property type="project" value="InterPro"/>
</dbReference>
<evidence type="ECO:0000259" key="4">
    <source>
        <dbReference type="Pfam" id="PF08241"/>
    </source>
</evidence>
<evidence type="ECO:0000256" key="2">
    <source>
        <dbReference type="ARBA" id="ARBA00022603"/>
    </source>
</evidence>
<feature type="domain" description="Methyltransferase type 11" evidence="4">
    <location>
        <begin position="41"/>
        <end position="129"/>
    </location>
</feature>
<dbReference type="Gene3D" id="3.40.50.150">
    <property type="entry name" value="Vaccinia Virus protein VP39"/>
    <property type="match status" value="1"/>
</dbReference>
<dbReference type="InterPro" id="IPR051052">
    <property type="entry name" value="Diverse_substrate_MTase"/>
</dbReference>
<dbReference type="PANTHER" id="PTHR44942">
    <property type="entry name" value="METHYLTRANSF_11 DOMAIN-CONTAINING PROTEIN"/>
    <property type="match status" value="1"/>
</dbReference>
<reference evidence="5 6" key="1">
    <citation type="submission" date="2020-10" db="EMBL/GenBank/DDBJ databases">
        <title>Complete genome sequence of Paludibaculum fermentans P105T, a facultatively anaerobic acidobacterium capable of dissimilatory Fe(III) reduction.</title>
        <authorList>
            <person name="Dedysh S.N."/>
            <person name="Beletsky A.V."/>
            <person name="Kulichevskaya I.S."/>
            <person name="Mardanov A.V."/>
            <person name="Ravin N.V."/>
        </authorList>
    </citation>
    <scope>NUCLEOTIDE SEQUENCE [LARGE SCALE GENOMIC DNA]</scope>
    <source>
        <strain evidence="5 6">P105</strain>
    </source>
</reference>
<dbReference type="EMBL" id="CP063849">
    <property type="protein sequence ID" value="QOY89809.1"/>
    <property type="molecule type" value="Genomic_DNA"/>
</dbReference>